<sequence length="106" mass="11846">MSHRPLAIVSTMDLNILQFINLLVQSNWPPGTGASVQIGRQITGGGRVIHKAVVTNYDEGNMYGNINFLTDIVVGNSRSEVLYNLVQHVEVQGWNRIMEAHMRADR</sequence>
<dbReference type="Proteomes" id="UP000054032">
    <property type="component" value="Unassembled WGS sequence"/>
</dbReference>
<dbReference type="EMBL" id="KI963919">
    <property type="protein sequence ID" value="EUC51165.1"/>
    <property type="molecule type" value="Genomic_DNA"/>
</dbReference>
<evidence type="ECO:0000313" key="1">
    <source>
        <dbReference type="EMBL" id="EUC51165.1"/>
    </source>
</evidence>
<reference evidence="1 2" key="1">
    <citation type="journal article" date="2013" name="PLoS Genet.">
        <title>Comparative genome structure, secondary metabolite, and effector coding capacity across Cochliobolus pathogens.</title>
        <authorList>
            <person name="Condon B.J."/>
            <person name="Leng Y."/>
            <person name="Wu D."/>
            <person name="Bushley K.E."/>
            <person name="Ohm R.A."/>
            <person name="Otillar R."/>
            <person name="Martin J."/>
            <person name="Schackwitz W."/>
            <person name="Grimwood J."/>
            <person name="MohdZainudin N."/>
            <person name="Xue C."/>
            <person name="Wang R."/>
            <person name="Manning V.A."/>
            <person name="Dhillon B."/>
            <person name="Tu Z.J."/>
            <person name="Steffenson B.J."/>
            <person name="Salamov A."/>
            <person name="Sun H."/>
            <person name="Lowry S."/>
            <person name="LaButti K."/>
            <person name="Han J."/>
            <person name="Copeland A."/>
            <person name="Lindquist E."/>
            <person name="Barry K."/>
            <person name="Schmutz J."/>
            <person name="Baker S.E."/>
            <person name="Ciuffetti L.M."/>
            <person name="Grigoriev I.V."/>
            <person name="Zhong S."/>
            <person name="Turgeon B.G."/>
        </authorList>
    </citation>
    <scope>NUCLEOTIDE SEQUENCE [LARGE SCALE GENOMIC DNA]</scope>
    <source>
        <strain evidence="1 2">ATCC 44560</strain>
    </source>
</reference>
<accession>W6ZM76</accession>
<evidence type="ECO:0000313" key="2">
    <source>
        <dbReference type="Proteomes" id="UP000054032"/>
    </source>
</evidence>
<name>W6ZM76_COCMI</name>
<keyword evidence="2" id="KW-1185">Reference proteome</keyword>
<protein>
    <submittedName>
        <fullName evidence="1">Uncharacterized protein</fullName>
    </submittedName>
</protein>
<dbReference type="HOGENOM" id="CLU_2223054_0_0_1"/>
<organism evidence="1 2">
    <name type="scientific">Bipolaris oryzae ATCC 44560</name>
    <dbReference type="NCBI Taxonomy" id="930090"/>
    <lineage>
        <taxon>Eukaryota</taxon>
        <taxon>Fungi</taxon>
        <taxon>Dikarya</taxon>
        <taxon>Ascomycota</taxon>
        <taxon>Pezizomycotina</taxon>
        <taxon>Dothideomycetes</taxon>
        <taxon>Pleosporomycetidae</taxon>
        <taxon>Pleosporales</taxon>
        <taxon>Pleosporineae</taxon>
        <taxon>Pleosporaceae</taxon>
        <taxon>Bipolaris</taxon>
    </lineage>
</organism>
<dbReference type="GeneID" id="19120078"/>
<dbReference type="KEGG" id="bor:COCMIDRAFT_21543"/>
<dbReference type="OrthoDB" id="10323554at2759"/>
<dbReference type="RefSeq" id="XP_007682333.1">
    <property type="nucleotide sequence ID" value="XM_007684143.1"/>
</dbReference>
<dbReference type="AlphaFoldDB" id="W6ZM76"/>
<gene>
    <name evidence="1" type="ORF">COCMIDRAFT_21543</name>
</gene>
<proteinExistence type="predicted"/>